<dbReference type="AlphaFoldDB" id="A0A6M3KZQ4"/>
<dbReference type="Pfam" id="PF24175">
    <property type="entry name" value="SU10_adaptor"/>
    <property type="match status" value="1"/>
</dbReference>
<proteinExistence type="predicted"/>
<name>A0A6M3KZQ4_9ZZZZ</name>
<sequence>MGYYQGMTVLELQEAVAWELGQITGTTVIYTTWTEAQIRIRLYHRLLDFAAKTHCTKTRMALIEAVADQRTYRLPQDCIDGGVVAAKFYGTSTSYTDLDIYDREYMDEAEEGYEVSSSSTPEYAFPGRPYGQLQTLEVYPAPDTVATAYAQGDDTGISVGTTYPLSSDNIAGTATGGGATTCVDSGDPNFDESVVAGQYILNVTDKSYARVSSLATTTVTHATLAGGTANVFAASDEYLVLCGEFGTIVFPDDNDQFLFCYKMGGLDQITVPANTFKVDYIPYPIEFSSADNDAHYPEAPKQYHRALAMGAVADILGMYHEKSKEFQRSQWYEGLYQKAVMEASVKKESRPFNRKPVRMRPGR</sequence>
<protein>
    <submittedName>
        <fullName evidence="1">Uncharacterized protein</fullName>
    </submittedName>
</protein>
<evidence type="ECO:0000313" key="1">
    <source>
        <dbReference type="EMBL" id="QJA86894.1"/>
    </source>
</evidence>
<dbReference type="InterPro" id="IPR056209">
    <property type="entry name" value="SU10_adaptor"/>
</dbReference>
<reference evidence="1" key="1">
    <citation type="submission" date="2020-03" db="EMBL/GenBank/DDBJ databases">
        <title>The deep terrestrial virosphere.</title>
        <authorList>
            <person name="Holmfeldt K."/>
            <person name="Nilsson E."/>
            <person name="Simone D."/>
            <person name="Lopez-Fernandez M."/>
            <person name="Wu X."/>
            <person name="de Brujin I."/>
            <person name="Lundin D."/>
            <person name="Andersson A."/>
            <person name="Bertilsson S."/>
            <person name="Dopson M."/>
        </authorList>
    </citation>
    <scope>NUCLEOTIDE SEQUENCE</scope>
    <source>
        <strain evidence="1">MM415B03099</strain>
    </source>
</reference>
<organism evidence="1">
    <name type="scientific">viral metagenome</name>
    <dbReference type="NCBI Taxonomy" id="1070528"/>
    <lineage>
        <taxon>unclassified sequences</taxon>
        <taxon>metagenomes</taxon>
        <taxon>organismal metagenomes</taxon>
    </lineage>
</organism>
<dbReference type="EMBL" id="MT142667">
    <property type="protein sequence ID" value="QJA86894.1"/>
    <property type="molecule type" value="Genomic_DNA"/>
</dbReference>
<gene>
    <name evidence="1" type="ORF">MM415B03099_0002</name>
</gene>
<accession>A0A6M3KZQ4</accession>